<proteinExistence type="predicted"/>
<reference evidence="1 2" key="1">
    <citation type="submission" date="2021-06" db="EMBL/GenBank/DDBJ databases">
        <title>Caerostris extrusa draft genome.</title>
        <authorList>
            <person name="Kono N."/>
            <person name="Arakawa K."/>
        </authorList>
    </citation>
    <scope>NUCLEOTIDE SEQUENCE [LARGE SCALE GENOMIC DNA]</scope>
</reference>
<keyword evidence="2" id="KW-1185">Reference proteome</keyword>
<evidence type="ECO:0000313" key="1">
    <source>
        <dbReference type="EMBL" id="GIY86079.1"/>
    </source>
</evidence>
<evidence type="ECO:0000313" key="2">
    <source>
        <dbReference type="Proteomes" id="UP001054945"/>
    </source>
</evidence>
<dbReference type="AlphaFoldDB" id="A0AAV4WUY7"/>
<name>A0AAV4WUY7_CAEEX</name>
<sequence length="205" mass="23945">MEFPQDAIELSWQGYNHRDTGVDTWNESLFIYCLRMLSSYFIFRPPGEILEKFVGNECDITFIPSDTKTLRLNPCDEKATEAVCRSQKTAVEKRKKYTPRNSSEGNVRNSKSGEFLGVQYPRFSRQNYPGGLYGASYYWIPEVKTRQTSCAETKRPQLRKGRNIFRGMPQKKSVRRSKSGEFLSVQYPRFRRQNHRRGLYGASYC</sequence>
<protein>
    <submittedName>
        <fullName evidence="1">Uncharacterized protein</fullName>
    </submittedName>
</protein>
<dbReference type="EMBL" id="BPLR01016736">
    <property type="protein sequence ID" value="GIY86079.1"/>
    <property type="molecule type" value="Genomic_DNA"/>
</dbReference>
<comment type="caution">
    <text evidence="1">The sequence shown here is derived from an EMBL/GenBank/DDBJ whole genome shotgun (WGS) entry which is preliminary data.</text>
</comment>
<accession>A0AAV4WUY7</accession>
<dbReference type="Proteomes" id="UP001054945">
    <property type="component" value="Unassembled WGS sequence"/>
</dbReference>
<gene>
    <name evidence="1" type="ORF">CEXT_193531</name>
</gene>
<organism evidence="1 2">
    <name type="scientific">Caerostris extrusa</name>
    <name type="common">Bark spider</name>
    <name type="synonym">Caerostris bankana</name>
    <dbReference type="NCBI Taxonomy" id="172846"/>
    <lineage>
        <taxon>Eukaryota</taxon>
        <taxon>Metazoa</taxon>
        <taxon>Ecdysozoa</taxon>
        <taxon>Arthropoda</taxon>
        <taxon>Chelicerata</taxon>
        <taxon>Arachnida</taxon>
        <taxon>Araneae</taxon>
        <taxon>Araneomorphae</taxon>
        <taxon>Entelegynae</taxon>
        <taxon>Araneoidea</taxon>
        <taxon>Araneidae</taxon>
        <taxon>Caerostris</taxon>
    </lineage>
</organism>